<keyword evidence="1" id="KW-0732">Signal</keyword>
<protein>
    <submittedName>
        <fullName evidence="2">Putative secreted protein</fullName>
    </submittedName>
</protein>
<proteinExistence type="predicted"/>
<reference evidence="2" key="1">
    <citation type="submission" date="2018-01" db="EMBL/GenBank/DDBJ databases">
        <title>An insight into the sialome of Amazonian anophelines.</title>
        <authorList>
            <person name="Ribeiro J.M."/>
            <person name="Scarpassa V."/>
            <person name="Calvo E."/>
        </authorList>
    </citation>
    <scope>NUCLEOTIDE SEQUENCE</scope>
</reference>
<name>A0A2M4DNN5_ANODA</name>
<feature type="chain" id="PRO_5014973475" evidence="1">
    <location>
        <begin position="22"/>
        <end position="67"/>
    </location>
</feature>
<evidence type="ECO:0000313" key="2">
    <source>
        <dbReference type="EMBL" id="MBW79149.1"/>
    </source>
</evidence>
<dbReference type="AlphaFoldDB" id="A0A2M4DNN5"/>
<accession>A0A2M4DNN5</accession>
<feature type="signal peptide" evidence="1">
    <location>
        <begin position="1"/>
        <end position="21"/>
    </location>
</feature>
<dbReference type="EMBL" id="GGFL01014971">
    <property type="protein sequence ID" value="MBW79149.1"/>
    <property type="molecule type" value="Transcribed_RNA"/>
</dbReference>
<evidence type="ECO:0000256" key="1">
    <source>
        <dbReference type="SAM" id="SignalP"/>
    </source>
</evidence>
<sequence length="67" mass="7651">MCAVWCALYWLISGLLPDIRRLDPRGFFFFCGNELNIVTVRCGVFCSGQPRSTLGPRETRVPQHTFT</sequence>
<organism evidence="2">
    <name type="scientific">Anopheles darlingi</name>
    <name type="common">Mosquito</name>
    <dbReference type="NCBI Taxonomy" id="43151"/>
    <lineage>
        <taxon>Eukaryota</taxon>
        <taxon>Metazoa</taxon>
        <taxon>Ecdysozoa</taxon>
        <taxon>Arthropoda</taxon>
        <taxon>Hexapoda</taxon>
        <taxon>Insecta</taxon>
        <taxon>Pterygota</taxon>
        <taxon>Neoptera</taxon>
        <taxon>Endopterygota</taxon>
        <taxon>Diptera</taxon>
        <taxon>Nematocera</taxon>
        <taxon>Culicoidea</taxon>
        <taxon>Culicidae</taxon>
        <taxon>Anophelinae</taxon>
        <taxon>Anopheles</taxon>
    </lineage>
</organism>